<dbReference type="STRING" id="1287681.M7SI40"/>
<dbReference type="Pfam" id="PF14617">
    <property type="entry name" value="CMS1"/>
    <property type="match status" value="1"/>
</dbReference>
<keyword evidence="2" id="KW-0472">Membrane</keyword>
<feature type="region of interest" description="Disordered" evidence="1">
    <location>
        <begin position="269"/>
        <end position="304"/>
    </location>
</feature>
<evidence type="ECO:0000256" key="2">
    <source>
        <dbReference type="SAM" id="Phobius"/>
    </source>
</evidence>
<protein>
    <submittedName>
        <fullName evidence="3">Uncharacterized protein</fullName>
    </submittedName>
</protein>
<keyword evidence="2" id="KW-1133">Transmembrane helix</keyword>
<dbReference type="GO" id="GO:0030686">
    <property type="term" value="C:90S preribosome"/>
    <property type="evidence" value="ECO:0007669"/>
    <property type="project" value="TreeGrafter"/>
</dbReference>
<dbReference type="HOGENOM" id="CLU_636206_0_0_1"/>
<dbReference type="InterPro" id="IPR032704">
    <property type="entry name" value="Cms1"/>
</dbReference>
<dbReference type="Proteomes" id="UP000012174">
    <property type="component" value="Unassembled WGS sequence"/>
</dbReference>
<feature type="compositionally biased region" description="Acidic residues" evidence="1">
    <location>
        <begin position="229"/>
        <end position="239"/>
    </location>
</feature>
<proteinExistence type="predicted"/>
<feature type="compositionally biased region" description="Low complexity" evidence="1">
    <location>
        <begin position="283"/>
        <end position="292"/>
    </location>
</feature>
<dbReference type="PANTHER" id="PTHR24030:SF0">
    <property type="entry name" value="PROTEIN CMSS1"/>
    <property type="match status" value="1"/>
</dbReference>
<feature type="region of interest" description="Disordered" evidence="1">
    <location>
        <begin position="217"/>
        <end position="239"/>
    </location>
</feature>
<name>M7SI40_EUTLA</name>
<dbReference type="eggNOG" id="KOG3089">
    <property type="taxonomic scope" value="Eukaryota"/>
</dbReference>
<feature type="compositionally biased region" description="Gly residues" evidence="1">
    <location>
        <begin position="293"/>
        <end position="303"/>
    </location>
</feature>
<dbReference type="OrthoDB" id="1929311at2759"/>
<accession>M7SI40</accession>
<dbReference type="PANTHER" id="PTHR24030">
    <property type="entry name" value="PROTEIN CMSS1"/>
    <property type="match status" value="1"/>
</dbReference>
<sequence length="431" mass="45687">MSPSLSQSYIDFLDNLPQFLEKHSETPERLGQAPKQNGSPHTIIVTGAGLRAADLVRKYQKKGNSVAKLFAKHIKIEESTQFLKTHRTGIAVGTPKRLGDLVENGSLSLDNLERLVVDASHIDQKKRGVLDMKDTMMELAQIMAAALDSEVACLFDIYGSLTWITRFQVALLDSLFQCLYAQCDRTQYGPALAYTISACIGTGADINMVSAPALNDDYLPSSPNNNNNNDDDIDTDTDTDIETTNNLLRAREADYLAGRDTLPEIPGLNLRQVSAPPAPPMPTLQQPTATPAWGGGPGGGGCGAPPVTRTATVVYTTTVSIAYVPSQSARRYGLSENHGNGGSGNGTHLDAAAAAVSAAAAAAAEDATATTPMPTPLFLRPWMVRESAAATSLGSPLLLLLLFISVMLLPPATFVLVVCAGVAIWAGYAGF</sequence>
<dbReference type="GO" id="GO:0005634">
    <property type="term" value="C:nucleus"/>
    <property type="evidence" value="ECO:0007669"/>
    <property type="project" value="TreeGrafter"/>
</dbReference>
<dbReference type="InterPro" id="IPR027417">
    <property type="entry name" value="P-loop_NTPase"/>
</dbReference>
<evidence type="ECO:0000313" key="3">
    <source>
        <dbReference type="EMBL" id="EMR63953.1"/>
    </source>
</evidence>
<reference evidence="4" key="1">
    <citation type="journal article" date="2013" name="Genome Announc.">
        <title>Draft genome sequence of the grapevine dieback fungus Eutypa lata UCR-EL1.</title>
        <authorList>
            <person name="Blanco-Ulate B."/>
            <person name="Rolshausen P.E."/>
            <person name="Cantu D."/>
        </authorList>
    </citation>
    <scope>NUCLEOTIDE SEQUENCE [LARGE SCALE GENOMIC DNA]</scope>
    <source>
        <strain evidence="4">UCR-EL1</strain>
    </source>
</reference>
<keyword evidence="4" id="KW-1185">Reference proteome</keyword>
<evidence type="ECO:0000313" key="4">
    <source>
        <dbReference type="Proteomes" id="UP000012174"/>
    </source>
</evidence>
<evidence type="ECO:0000256" key="1">
    <source>
        <dbReference type="SAM" id="MobiDB-lite"/>
    </source>
</evidence>
<dbReference type="AlphaFoldDB" id="M7SI40"/>
<feature type="transmembrane region" description="Helical" evidence="2">
    <location>
        <begin position="397"/>
        <end position="428"/>
    </location>
</feature>
<dbReference type="KEGG" id="ela:UCREL1_9092"/>
<gene>
    <name evidence="3" type="ORF">UCREL1_9092</name>
</gene>
<dbReference type="Gene3D" id="3.40.50.300">
    <property type="entry name" value="P-loop containing nucleotide triphosphate hydrolases"/>
    <property type="match status" value="1"/>
</dbReference>
<keyword evidence="2" id="KW-0812">Transmembrane</keyword>
<dbReference type="EMBL" id="KB707136">
    <property type="protein sequence ID" value="EMR63953.1"/>
    <property type="molecule type" value="Genomic_DNA"/>
</dbReference>
<organism evidence="3 4">
    <name type="scientific">Eutypa lata (strain UCR-EL1)</name>
    <name type="common">Grapevine dieback disease fungus</name>
    <name type="synonym">Eutypa armeniacae</name>
    <dbReference type="NCBI Taxonomy" id="1287681"/>
    <lineage>
        <taxon>Eukaryota</taxon>
        <taxon>Fungi</taxon>
        <taxon>Dikarya</taxon>
        <taxon>Ascomycota</taxon>
        <taxon>Pezizomycotina</taxon>
        <taxon>Sordariomycetes</taxon>
        <taxon>Xylariomycetidae</taxon>
        <taxon>Xylariales</taxon>
        <taxon>Diatrypaceae</taxon>
        <taxon>Eutypa</taxon>
    </lineage>
</organism>